<evidence type="ECO:0008006" key="4">
    <source>
        <dbReference type="Google" id="ProtNLM"/>
    </source>
</evidence>
<name>A0AAW0DU35_9AGAR</name>
<feature type="region of interest" description="Disordered" evidence="1">
    <location>
        <begin position="306"/>
        <end position="346"/>
    </location>
</feature>
<gene>
    <name evidence="2" type="ORF">VNI00_003342</name>
</gene>
<feature type="compositionally biased region" description="Basic and acidic residues" evidence="1">
    <location>
        <begin position="260"/>
        <end position="275"/>
    </location>
</feature>
<evidence type="ECO:0000313" key="2">
    <source>
        <dbReference type="EMBL" id="KAK7054879.1"/>
    </source>
</evidence>
<accession>A0AAW0DU35</accession>
<evidence type="ECO:0000313" key="3">
    <source>
        <dbReference type="Proteomes" id="UP001383192"/>
    </source>
</evidence>
<dbReference type="SUPFAM" id="SSF51197">
    <property type="entry name" value="Clavaminate synthase-like"/>
    <property type="match status" value="1"/>
</dbReference>
<organism evidence="2 3">
    <name type="scientific">Paramarasmius palmivorus</name>
    <dbReference type="NCBI Taxonomy" id="297713"/>
    <lineage>
        <taxon>Eukaryota</taxon>
        <taxon>Fungi</taxon>
        <taxon>Dikarya</taxon>
        <taxon>Basidiomycota</taxon>
        <taxon>Agaricomycotina</taxon>
        <taxon>Agaricomycetes</taxon>
        <taxon>Agaricomycetidae</taxon>
        <taxon>Agaricales</taxon>
        <taxon>Marasmiineae</taxon>
        <taxon>Marasmiaceae</taxon>
        <taxon>Paramarasmius</taxon>
    </lineage>
</organism>
<reference evidence="2 3" key="1">
    <citation type="submission" date="2024-01" db="EMBL/GenBank/DDBJ databases">
        <title>A draft genome for a cacao thread blight-causing isolate of Paramarasmius palmivorus.</title>
        <authorList>
            <person name="Baruah I.K."/>
            <person name="Bukari Y."/>
            <person name="Amoako-Attah I."/>
            <person name="Meinhardt L.W."/>
            <person name="Bailey B.A."/>
            <person name="Cohen S.P."/>
        </authorList>
    </citation>
    <scope>NUCLEOTIDE SEQUENCE [LARGE SCALE GENOMIC DNA]</scope>
    <source>
        <strain evidence="2 3">GH-12</strain>
    </source>
</reference>
<evidence type="ECO:0000256" key="1">
    <source>
        <dbReference type="SAM" id="MobiDB-lite"/>
    </source>
</evidence>
<feature type="compositionally biased region" description="Basic and acidic residues" evidence="1">
    <location>
        <begin position="241"/>
        <end position="251"/>
    </location>
</feature>
<dbReference type="AlphaFoldDB" id="A0AAW0DU35"/>
<dbReference type="Proteomes" id="UP001383192">
    <property type="component" value="Unassembled WGS sequence"/>
</dbReference>
<comment type="caution">
    <text evidence="2">The sequence shown here is derived from an EMBL/GenBank/DDBJ whole genome shotgun (WGS) entry which is preliminary data.</text>
</comment>
<dbReference type="EMBL" id="JAYKXP010000008">
    <property type="protein sequence ID" value="KAK7054879.1"/>
    <property type="molecule type" value="Genomic_DNA"/>
</dbReference>
<keyword evidence="3" id="KW-1185">Reference proteome</keyword>
<protein>
    <recommendedName>
        <fullName evidence="4">JmjC domain-containing protein</fullName>
    </recommendedName>
</protein>
<proteinExistence type="predicted"/>
<sequence length="867" mass="96439">MDSHTNPNIFPFCLTPEQLRVLVELARTFLGMVDAAASNNLGQPGASDAAGASNPIGDGGASASNAVGDVGASASDNTATASGPSTDEPRCFNCGQINPLGLPTPGTRWYAIYTGKMVGWILGLERAHRLTMGVSGQSFEFFWHENHARAAYERRRDAGLTLVNGNPAEIVYVTPGPGEGRDNETDEQWMLRINPEGIHLHPSTVRYLHTQPGLRTEPLTESQWKRGFQSNYRNLLSKQNRSPDKLKERNRVNQARSRARKIEGGSESGKKEGKAPGRKRERREKRNETQLVTQPTKMKVHIATTTVSSTQPEKNVKQPGKSVAAPSRPIVDQRRPMPTPSPSPERLMKPIFRLDIEVLQNRYLHRSAESIRWVGDNGTQVYMCLPCIADRKGKNVVQGVADYLKFLSHQPFNEKSNSHLLRMEQSQLPTNRSELDDMIREALAANKIVHLVGYHQQHQRGLDLSAPGQIDDSYLARQGIGRLRPATIHSLKETAKVHVSGGSDAGRTRDETVGAFMDGMLQHDRIEAILAITMTGMTFGTPLDTLNDVMTVCRNMVYEHANEYAKHAIGHATWGLLHHAAYFSFNHHDAGGEIAATGIEEGYKLWTGYFPRDKSSTLLTKSVTALCSQPLRQDLESRHIQTVTIFLQPGDVHLQPPGLIHSVYTPVPCFMRGSSLWTFETLHLTEVSRRIESMRSDVTTNQDLDEEALYLQLMAMLFGMKVLRTLKPDYRFYKYPVMALCAMLLDPRAYIYSGNLSSQVKGLKVPEALTLKPAYIPALYGALALTKFVVPSIDVNIDLPTGQKPPSVYDGIQVIRKYLKTLSGVEIACEKIADELRRHLSMRPWWVRGEPLAIDGLDVVLEAASYT</sequence>
<feature type="region of interest" description="Disordered" evidence="1">
    <location>
        <begin position="236"/>
        <end position="292"/>
    </location>
</feature>